<dbReference type="Proteomes" id="UP000735302">
    <property type="component" value="Unassembled WGS sequence"/>
</dbReference>
<feature type="compositionally biased region" description="Basic and acidic residues" evidence="1">
    <location>
        <begin position="33"/>
        <end position="46"/>
    </location>
</feature>
<evidence type="ECO:0000256" key="1">
    <source>
        <dbReference type="SAM" id="MobiDB-lite"/>
    </source>
</evidence>
<organism evidence="2 3">
    <name type="scientific">Plakobranchus ocellatus</name>
    <dbReference type="NCBI Taxonomy" id="259542"/>
    <lineage>
        <taxon>Eukaryota</taxon>
        <taxon>Metazoa</taxon>
        <taxon>Spiralia</taxon>
        <taxon>Lophotrochozoa</taxon>
        <taxon>Mollusca</taxon>
        <taxon>Gastropoda</taxon>
        <taxon>Heterobranchia</taxon>
        <taxon>Euthyneura</taxon>
        <taxon>Panpulmonata</taxon>
        <taxon>Sacoglossa</taxon>
        <taxon>Placobranchoidea</taxon>
        <taxon>Plakobranchidae</taxon>
        <taxon>Plakobranchus</taxon>
    </lineage>
</organism>
<evidence type="ECO:0000313" key="2">
    <source>
        <dbReference type="EMBL" id="GFO33452.1"/>
    </source>
</evidence>
<proteinExistence type="predicted"/>
<comment type="caution">
    <text evidence="2">The sequence shown here is derived from an EMBL/GenBank/DDBJ whole genome shotgun (WGS) entry which is preliminary data.</text>
</comment>
<dbReference type="EMBL" id="BLXT01006771">
    <property type="protein sequence ID" value="GFO33452.1"/>
    <property type="molecule type" value="Genomic_DNA"/>
</dbReference>
<feature type="region of interest" description="Disordered" evidence="1">
    <location>
        <begin position="1"/>
        <end position="121"/>
    </location>
</feature>
<keyword evidence="3" id="KW-1185">Reference proteome</keyword>
<feature type="compositionally biased region" description="Basic and acidic residues" evidence="1">
    <location>
        <begin position="57"/>
        <end position="69"/>
    </location>
</feature>
<dbReference type="AlphaFoldDB" id="A0AAV4CNK4"/>
<name>A0AAV4CNK4_9GAST</name>
<accession>A0AAV4CNK4</accession>
<evidence type="ECO:0000313" key="3">
    <source>
        <dbReference type="Proteomes" id="UP000735302"/>
    </source>
</evidence>
<sequence length="150" mass="16757">MSPFSVHFGWTSRHHRAEVLSGSPSSQGADGGARTRDKRVPADLRADSLATVLLTPPERDRQTREKREGNAQADTTRMRATEGNALADTTRMRATEVSTNTRMKGKHDLKKDQTRVGKKEDRGKAIECNNVSEGMSQRERCPFDYKLVCP</sequence>
<reference evidence="2 3" key="1">
    <citation type="journal article" date="2021" name="Elife">
        <title>Chloroplast acquisition without the gene transfer in kleptoplastic sea slugs, Plakobranchus ocellatus.</title>
        <authorList>
            <person name="Maeda T."/>
            <person name="Takahashi S."/>
            <person name="Yoshida T."/>
            <person name="Shimamura S."/>
            <person name="Takaki Y."/>
            <person name="Nagai Y."/>
            <person name="Toyoda A."/>
            <person name="Suzuki Y."/>
            <person name="Arimoto A."/>
            <person name="Ishii H."/>
            <person name="Satoh N."/>
            <person name="Nishiyama T."/>
            <person name="Hasebe M."/>
            <person name="Maruyama T."/>
            <person name="Minagawa J."/>
            <person name="Obokata J."/>
            <person name="Shigenobu S."/>
        </authorList>
    </citation>
    <scope>NUCLEOTIDE SEQUENCE [LARGE SCALE GENOMIC DNA]</scope>
</reference>
<gene>
    <name evidence="2" type="ORF">PoB_005995700</name>
</gene>
<protein>
    <submittedName>
        <fullName evidence="2">Uncharacterized protein</fullName>
    </submittedName>
</protein>
<feature type="compositionally biased region" description="Basic and acidic residues" evidence="1">
    <location>
        <begin position="109"/>
        <end position="121"/>
    </location>
</feature>